<accession>A0A3Q7I186</accession>
<keyword evidence="2" id="KW-1185">Reference proteome</keyword>
<dbReference type="Proteomes" id="UP000004994">
    <property type="component" value="Chromosome 9"/>
</dbReference>
<proteinExistence type="predicted"/>
<dbReference type="Gramene" id="Solyc09g015035.1.1">
    <property type="protein sequence ID" value="Solyc09g015035.1.1"/>
    <property type="gene ID" value="Solyc09g015035.1"/>
</dbReference>
<name>A0A3Q7I186_SOLLC</name>
<dbReference type="EnsemblPlants" id="Solyc09g015035.1.1">
    <property type="protein sequence ID" value="Solyc09g015035.1.1"/>
    <property type="gene ID" value="Solyc09g015035.1"/>
</dbReference>
<organism evidence="1">
    <name type="scientific">Solanum lycopersicum</name>
    <name type="common">Tomato</name>
    <name type="synonym">Lycopersicon esculentum</name>
    <dbReference type="NCBI Taxonomy" id="4081"/>
    <lineage>
        <taxon>Eukaryota</taxon>
        <taxon>Viridiplantae</taxon>
        <taxon>Streptophyta</taxon>
        <taxon>Embryophyta</taxon>
        <taxon>Tracheophyta</taxon>
        <taxon>Spermatophyta</taxon>
        <taxon>Magnoliopsida</taxon>
        <taxon>eudicotyledons</taxon>
        <taxon>Gunneridae</taxon>
        <taxon>Pentapetalae</taxon>
        <taxon>asterids</taxon>
        <taxon>lamiids</taxon>
        <taxon>Solanales</taxon>
        <taxon>Solanaceae</taxon>
        <taxon>Solanoideae</taxon>
        <taxon>Solaneae</taxon>
        <taxon>Solanum</taxon>
        <taxon>Solanum subgen. Lycopersicon</taxon>
    </lineage>
</organism>
<sequence>MGRENLGFATGPPNISSALPHPKILRLLYINPARLLEKGVGALRQNVHTNLNSKSGSVQTSRAKLGRL</sequence>
<dbReference type="InParanoid" id="A0A3Q7I186"/>
<evidence type="ECO:0000313" key="1">
    <source>
        <dbReference type="EnsemblPlants" id="Solyc09g015035.1.1"/>
    </source>
</evidence>
<dbReference type="AlphaFoldDB" id="A0A3Q7I186"/>
<reference evidence="1" key="1">
    <citation type="journal article" date="2012" name="Nature">
        <title>The tomato genome sequence provides insights into fleshy fruit evolution.</title>
        <authorList>
            <consortium name="Tomato Genome Consortium"/>
        </authorList>
    </citation>
    <scope>NUCLEOTIDE SEQUENCE [LARGE SCALE GENOMIC DNA]</scope>
    <source>
        <strain evidence="1">cv. Heinz 1706</strain>
    </source>
</reference>
<reference evidence="1" key="2">
    <citation type="submission" date="2019-01" db="UniProtKB">
        <authorList>
            <consortium name="EnsemblPlants"/>
        </authorList>
    </citation>
    <scope>IDENTIFICATION</scope>
    <source>
        <strain evidence="1">cv. Heinz 1706</strain>
    </source>
</reference>
<evidence type="ECO:0000313" key="2">
    <source>
        <dbReference type="Proteomes" id="UP000004994"/>
    </source>
</evidence>
<protein>
    <submittedName>
        <fullName evidence="1">Uncharacterized protein</fullName>
    </submittedName>
</protein>